<dbReference type="InParanoid" id="A0A1X7VYB5"/>
<accession>A0A1X7VYB5</accession>
<dbReference type="AlphaFoldDB" id="A0A1X7VYB5"/>
<reference evidence="1" key="1">
    <citation type="submission" date="2017-05" db="UniProtKB">
        <authorList>
            <consortium name="EnsemblMetazoa"/>
        </authorList>
    </citation>
    <scope>IDENTIFICATION</scope>
</reference>
<sequence length="19" mass="2131">TYTSDHLKVITQIGFVVIP</sequence>
<protein>
    <submittedName>
        <fullName evidence="1">Uncharacterized protein</fullName>
    </submittedName>
</protein>
<name>A0A1X7VYB5_AMPQE</name>
<proteinExistence type="predicted"/>
<evidence type="ECO:0000313" key="1">
    <source>
        <dbReference type="EnsemblMetazoa" id="Aqu2.1.44454_001"/>
    </source>
</evidence>
<dbReference type="EnsemblMetazoa" id="Aqu2.1.44454_001">
    <property type="protein sequence ID" value="Aqu2.1.44454_001"/>
    <property type="gene ID" value="Aqu2.1.44454"/>
</dbReference>
<organism evidence="1">
    <name type="scientific">Amphimedon queenslandica</name>
    <name type="common">Sponge</name>
    <dbReference type="NCBI Taxonomy" id="400682"/>
    <lineage>
        <taxon>Eukaryota</taxon>
        <taxon>Metazoa</taxon>
        <taxon>Porifera</taxon>
        <taxon>Demospongiae</taxon>
        <taxon>Heteroscleromorpha</taxon>
        <taxon>Haplosclerida</taxon>
        <taxon>Niphatidae</taxon>
        <taxon>Amphimedon</taxon>
    </lineage>
</organism>